<gene>
    <name evidence="1" type="ORF">KPL71_002120</name>
</gene>
<keyword evidence="2" id="KW-1185">Reference proteome</keyword>
<reference evidence="2" key="1">
    <citation type="journal article" date="2023" name="Hortic. Res.">
        <title>A chromosome-level phased genome enabling allele-level studies in sweet orange: a case study on citrus Huanglongbing tolerance.</title>
        <authorList>
            <person name="Wu B."/>
            <person name="Yu Q."/>
            <person name="Deng Z."/>
            <person name="Duan Y."/>
            <person name="Luo F."/>
            <person name="Gmitter F. Jr."/>
        </authorList>
    </citation>
    <scope>NUCLEOTIDE SEQUENCE [LARGE SCALE GENOMIC DNA]</scope>
    <source>
        <strain evidence="2">cv. Valencia</strain>
    </source>
</reference>
<protein>
    <submittedName>
        <fullName evidence="1">Disease resistance protein RPM1</fullName>
    </submittedName>
</protein>
<proteinExistence type="predicted"/>
<name>A0ACB8P485_CITSI</name>
<organism evidence="1 2">
    <name type="scientific">Citrus sinensis</name>
    <name type="common">Sweet orange</name>
    <name type="synonym">Citrus aurantium var. sinensis</name>
    <dbReference type="NCBI Taxonomy" id="2711"/>
    <lineage>
        <taxon>Eukaryota</taxon>
        <taxon>Viridiplantae</taxon>
        <taxon>Streptophyta</taxon>
        <taxon>Embryophyta</taxon>
        <taxon>Tracheophyta</taxon>
        <taxon>Spermatophyta</taxon>
        <taxon>Magnoliopsida</taxon>
        <taxon>eudicotyledons</taxon>
        <taxon>Gunneridae</taxon>
        <taxon>Pentapetalae</taxon>
        <taxon>rosids</taxon>
        <taxon>malvids</taxon>
        <taxon>Sapindales</taxon>
        <taxon>Rutaceae</taxon>
        <taxon>Aurantioideae</taxon>
        <taxon>Citrus</taxon>
    </lineage>
</organism>
<evidence type="ECO:0000313" key="1">
    <source>
        <dbReference type="EMBL" id="KAH9804400.1"/>
    </source>
</evidence>
<accession>A0ACB8P485</accession>
<evidence type="ECO:0000313" key="2">
    <source>
        <dbReference type="Proteomes" id="UP000829398"/>
    </source>
</evidence>
<dbReference type="EMBL" id="CM039170">
    <property type="protein sequence ID" value="KAH9804400.1"/>
    <property type="molecule type" value="Genomic_DNA"/>
</dbReference>
<comment type="caution">
    <text evidence="1">The sequence shown here is derived from an EMBL/GenBank/DDBJ whole genome shotgun (WGS) entry which is preliminary data.</text>
</comment>
<sequence length="856" mass="96937">MAEAAVNFAIETLGPLLVEEIRLWGGVKKEVQSIKSELESLRSFLKDADTRAAVEELEGGGEESVRTWVKQLRDEAYRIEDVIDEISRSIKKLKLRRGVATEIQDIKSALADIKRRGESYRFRSIDEPSSSGTRNVIPHDSRVRSFFVEDDEVVGIESIKRKLIDLMVNGRSERSVVAVVGEGGLGKTTLAGKIFNNDEYKKNDLLRTILNEVHRVTNEPASVETHDMEEMELITALRDHLKDKSYIVVFDDVWKIDFWGDVEDALLDNKKSSRIIVTTRRMNVAKFCKSSSPVHVHELETLRPNEAWKLFCRKAFGPSSGGSCPSELRELSQDILAKCGGLPLAIVAVGGLLSTKNRVVSEWKKLFDRLGSMLGSDPHLKDCNRVLSEGCKINCARLIRLWIAEGFFQYSKRPTSEQVAEEYLNELVDRSLVQVSERDISGRARICQVHDLMHEIIIRKTEELGFGRVLNGEALSRCSKTRRITMQRSIDDGALVSIKDSKVRSVFHFNIDKLPDSFMNASIANFKLMKVLDLEDAPVDYLPEGVGNLFNLHYLSLKNTKVKIIPKSIGNLLGLETLDLKNTLVRELPVEIRNLKRLRYLMVYQYNFTAGVAIEEAAAKLPEGFGSLTNLQKLCIIEADSEALKELTKLRQLRKLSIRPQNGNGKDLCALIANLENLESLTVVMTSKEEILDLQSLSSPLQYLQRLYLTGNMKKLPDWIFKVKNLIKLGLELSGLTEEPIRVLQALPNLLELRLVGTYNYELFHFEAGWFPKLQILKLRDFVAVKSVIIEKGAMPDIRELQIGPCPLLMEIPIGIEHLRNLKLLGFALMIKQVYYMTKDDNWGKVTEHIPDNLLI</sequence>
<dbReference type="Proteomes" id="UP000829398">
    <property type="component" value="Chromosome 1"/>
</dbReference>